<name>A0AAN8GYU1_CHAGU</name>
<protein>
    <submittedName>
        <fullName evidence="1">Uncharacterized protein</fullName>
    </submittedName>
</protein>
<organism evidence="1 2">
    <name type="scientific">Champsocephalus gunnari</name>
    <name type="common">Mackerel icefish</name>
    <dbReference type="NCBI Taxonomy" id="52237"/>
    <lineage>
        <taxon>Eukaryota</taxon>
        <taxon>Metazoa</taxon>
        <taxon>Chordata</taxon>
        <taxon>Craniata</taxon>
        <taxon>Vertebrata</taxon>
        <taxon>Euteleostomi</taxon>
        <taxon>Actinopterygii</taxon>
        <taxon>Neopterygii</taxon>
        <taxon>Teleostei</taxon>
        <taxon>Neoteleostei</taxon>
        <taxon>Acanthomorphata</taxon>
        <taxon>Eupercaria</taxon>
        <taxon>Perciformes</taxon>
        <taxon>Notothenioidei</taxon>
        <taxon>Channichthyidae</taxon>
        <taxon>Champsocephalus</taxon>
    </lineage>
</organism>
<dbReference type="AlphaFoldDB" id="A0AAN8GYU1"/>
<keyword evidence="2" id="KW-1185">Reference proteome</keyword>
<proteinExistence type="predicted"/>
<dbReference type="EMBL" id="JAURVH010001535">
    <property type="protein sequence ID" value="KAK5893049.1"/>
    <property type="molecule type" value="Genomic_DNA"/>
</dbReference>
<accession>A0AAN8GYU1</accession>
<evidence type="ECO:0000313" key="2">
    <source>
        <dbReference type="Proteomes" id="UP001331515"/>
    </source>
</evidence>
<reference evidence="1 2" key="1">
    <citation type="journal article" date="2023" name="Mol. Biol. Evol.">
        <title>Genomics of Secondarily Temperate Adaptation in the Only Non-Antarctic Icefish.</title>
        <authorList>
            <person name="Rivera-Colon A.G."/>
            <person name="Rayamajhi N."/>
            <person name="Minhas B.F."/>
            <person name="Madrigal G."/>
            <person name="Bilyk K.T."/>
            <person name="Yoon V."/>
            <person name="Hune M."/>
            <person name="Gregory S."/>
            <person name="Cheng C.H.C."/>
            <person name="Catchen J.M."/>
        </authorList>
    </citation>
    <scope>NUCLEOTIDE SEQUENCE [LARGE SCALE GENOMIC DNA]</scope>
    <source>
        <tissue evidence="1">White muscle</tissue>
    </source>
</reference>
<comment type="caution">
    <text evidence="1">The sequence shown here is derived from an EMBL/GenBank/DDBJ whole genome shotgun (WGS) entry which is preliminary data.</text>
</comment>
<gene>
    <name evidence="1" type="ORF">CgunFtcFv8_005959</name>
</gene>
<sequence length="121" mass="13617">MRNEDVTNIKRRSLGRGSVVLWFCGEELCDRSPEGRSCSETQRVVGLPRCSSPLPLSRALEHREHALKETRLFALMNDFTDCPTVTLSVLPVQDSGLTTQDSGLRMLTPDGWRRTKLKTSL</sequence>
<dbReference type="Proteomes" id="UP001331515">
    <property type="component" value="Unassembled WGS sequence"/>
</dbReference>
<evidence type="ECO:0000313" key="1">
    <source>
        <dbReference type="EMBL" id="KAK5893049.1"/>
    </source>
</evidence>